<organism evidence="4 5">
    <name type="scientific">Solitalea koreensis</name>
    <dbReference type="NCBI Taxonomy" id="543615"/>
    <lineage>
        <taxon>Bacteria</taxon>
        <taxon>Pseudomonadati</taxon>
        <taxon>Bacteroidota</taxon>
        <taxon>Sphingobacteriia</taxon>
        <taxon>Sphingobacteriales</taxon>
        <taxon>Sphingobacteriaceae</taxon>
        <taxon>Solitalea</taxon>
    </lineage>
</organism>
<dbReference type="SUPFAM" id="SSF160574">
    <property type="entry name" value="BT0923-like"/>
    <property type="match status" value="1"/>
</dbReference>
<protein>
    <submittedName>
        <fullName evidence="4">Beta-lactamase-inhibitor-like, PepSY-like</fullName>
    </submittedName>
</protein>
<dbReference type="AlphaFoldDB" id="A0A521D6Q9"/>
<accession>A0A521D6Q9</accession>
<evidence type="ECO:0000313" key="4">
    <source>
        <dbReference type="EMBL" id="SMO67387.1"/>
    </source>
</evidence>
<name>A0A521D6Q9_9SPHI</name>
<feature type="chain" id="PRO_5021890884" evidence="2">
    <location>
        <begin position="23"/>
        <end position="148"/>
    </location>
</feature>
<dbReference type="OrthoDB" id="1121502at2"/>
<dbReference type="InterPro" id="IPR021533">
    <property type="entry name" value="PepSY-like"/>
</dbReference>
<dbReference type="Proteomes" id="UP000315971">
    <property type="component" value="Unassembled WGS sequence"/>
</dbReference>
<proteinExistence type="predicted"/>
<gene>
    <name evidence="4" type="ORF">SAMN06265350_10612</name>
</gene>
<dbReference type="Gene3D" id="3.10.450.360">
    <property type="match status" value="1"/>
</dbReference>
<feature type="signal peptide" evidence="2">
    <location>
        <begin position="1"/>
        <end position="22"/>
    </location>
</feature>
<dbReference type="Pfam" id="PF11396">
    <property type="entry name" value="PepSY_like"/>
    <property type="match status" value="2"/>
</dbReference>
<evidence type="ECO:0000259" key="3">
    <source>
        <dbReference type="Pfam" id="PF11396"/>
    </source>
</evidence>
<sequence>MKKRLTTTLLLAFCMVSISAVAQKVPEKVKEAFHNKYPSATEVVWENQLIRYIVSFELKNTSSTAVFSSGGNWQSTTTPLEEKEVPASVKDGFDKSKYAEDWEIQKTEKVESPEYSLLYKVYVAKNDIQKKNLFFTKDGRLFKENLTL</sequence>
<reference evidence="4 5" key="1">
    <citation type="submission" date="2017-05" db="EMBL/GenBank/DDBJ databases">
        <authorList>
            <person name="Varghese N."/>
            <person name="Submissions S."/>
        </authorList>
    </citation>
    <scope>NUCLEOTIDE SEQUENCE [LARGE SCALE GENOMIC DNA]</scope>
    <source>
        <strain evidence="4 5">DSM 21342</strain>
    </source>
</reference>
<dbReference type="EMBL" id="FXSZ01000006">
    <property type="protein sequence ID" value="SMO67387.1"/>
    <property type="molecule type" value="Genomic_DNA"/>
</dbReference>
<evidence type="ECO:0000313" key="5">
    <source>
        <dbReference type="Proteomes" id="UP000315971"/>
    </source>
</evidence>
<feature type="domain" description="Putative beta-lactamase-inhibitor-like PepSY-like" evidence="3">
    <location>
        <begin position="59"/>
        <end position="142"/>
    </location>
</feature>
<keyword evidence="2" id="KW-0732">Signal</keyword>
<feature type="domain" description="Putative beta-lactamase-inhibitor-like PepSY-like" evidence="3">
    <location>
        <begin position="22"/>
        <end position="55"/>
    </location>
</feature>
<feature type="compositionally biased region" description="Polar residues" evidence="1">
    <location>
        <begin position="66"/>
        <end position="79"/>
    </location>
</feature>
<feature type="region of interest" description="Disordered" evidence="1">
    <location>
        <begin position="66"/>
        <end position="85"/>
    </location>
</feature>
<keyword evidence="5" id="KW-1185">Reference proteome</keyword>
<evidence type="ECO:0000256" key="1">
    <source>
        <dbReference type="SAM" id="MobiDB-lite"/>
    </source>
</evidence>
<evidence type="ECO:0000256" key="2">
    <source>
        <dbReference type="SAM" id="SignalP"/>
    </source>
</evidence>
<dbReference type="RefSeq" id="WP_142603903.1">
    <property type="nucleotide sequence ID" value="NZ_FXSZ01000006.1"/>
</dbReference>